<dbReference type="PANTHER" id="PTHR46732">
    <property type="entry name" value="ATP-DEPENDENT PROTEASE LA (LON) DOMAIN PROTEIN"/>
    <property type="match status" value="1"/>
</dbReference>
<evidence type="ECO:0000313" key="3">
    <source>
        <dbReference type="Proteomes" id="UP000032303"/>
    </source>
</evidence>
<dbReference type="AlphaFoldDB" id="A0A0C5WM43"/>
<evidence type="ECO:0000259" key="1">
    <source>
        <dbReference type="SMART" id="SM00464"/>
    </source>
</evidence>
<protein>
    <recommendedName>
        <fullName evidence="1">Lon N-terminal domain-containing protein</fullName>
    </recommendedName>
</protein>
<dbReference type="InterPro" id="IPR015947">
    <property type="entry name" value="PUA-like_sf"/>
</dbReference>
<keyword evidence="3" id="KW-1185">Reference proteome</keyword>
<dbReference type="SUPFAM" id="SSF88697">
    <property type="entry name" value="PUA domain-like"/>
    <property type="match status" value="1"/>
</dbReference>
<dbReference type="STRING" id="658445.H744_2c1525"/>
<dbReference type="EMBL" id="CP005974">
    <property type="protein sequence ID" value="AJR08203.1"/>
    <property type="molecule type" value="Genomic_DNA"/>
</dbReference>
<dbReference type="SMART" id="SM00464">
    <property type="entry name" value="LON"/>
    <property type="match status" value="1"/>
</dbReference>
<dbReference type="HOGENOM" id="CLU_048359_3_1_6"/>
<dbReference type="KEGG" id="pgb:H744_2c1525"/>
<dbReference type="InterPro" id="IPR046336">
    <property type="entry name" value="Lon_prtase_N_sf"/>
</dbReference>
<dbReference type="Pfam" id="PF02190">
    <property type="entry name" value="LON_substr_bdg"/>
    <property type="match status" value="1"/>
</dbReference>
<sequence length="197" mass="22853">MNNVSKANTMQLPLFPLQIYLLPGGISKLRIFEPRYTRLVKLAMGDGNGFGLCMKDEETMCHFGTRVIITDFEQLPDGLLGITIKGVEKFLINKHWQEEDGLRFGDVTPISNWTPSQIKFVDRDISNSLKALFDEYPEHAENYPLPDYNDMTWVCQRWLELLPLETNQKQWFMSRNDHRAALSFLHNVIDEQLKSDS</sequence>
<organism evidence="2 3">
    <name type="scientific">Photobacterium gaetbulicola Gung47</name>
    <dbReference type="NCBI Taxonomy" id="658445"/>
    <lineage>
        <taxon>Bacteria</taxon>
        <taxon>Pseudomonadati</taxon>
        <taxon>Pseudomonadota</taxon>
        <taxon>Gammaproteobacteria</taxon>
        <taxon>Vibrionales</taxon>
        <taxon>Vibrionaceae</taxon>
        <taxon>Photobacterium</taxon>
    </lineage>
</organism>
<evidence type="ECO:0000313" key="2">
    <source>
        <dbReference type="EMBL" id="AJR08203.1"/>
    </source>
</evidence>
<dbReference type="PANTHER" id="PTHR46732:SF8">
    <property type="entry name" value="ATP-DEPENDENT PROTEASE LA (LON) DOMAIN PROTEIN"/>
    <property type="match status" value="1"/>
</dbReference>
<feature type="domain" description="Lon N-terminal" evidence="1">
    <location>
        <begin position="11"/>
        <end position="191"/>
    </location>
</feature>
<dbReference type="InterPro" id="IPR003111">
    <property type="entry name" value="Lon_prtase_N"/>
</dbReference>
<proteinExistence type="predicted"/>
<accession>A0A0C5WM43</accession>
<reference evidence="2 3" key="1">
    <citation type="submission" date="2013-05" db="EMBL/GenBank/DDBJ databases">
        <title>Complete genome sequence of the lipase-producing bacterium Photobacterium gaetbulicola Gung47.</title>
        <authorList>
            <person name="Kim Y.-O."/>
        </authorList>
    </citation>
    <scope>NUCLEOTIDE SEQUENCE [LARGE SCALE GENOMIC DNA]</scope>
    <source>
        <strain evidence="2 3">Gung47</strain>
    </source>
</reference>
<dbReference type="Proteomes" id="UP000032303">
    <property type="component" value="Chromosome 2"/>
</dbReference>
<gene>
    <name evidence="2" type="ORF">H744_2c1525</name>
</gene>
<name>A0A0C5WM43_9GAMM</name>
<dbReference type="Gene3D" id="2.30.130.40">
    <property type="entry name" value="LON domain-like"/>
    <property type="match status" value="1"/>
</dbReference>
<dbReference type="Gene3D" id="1.10.4060.10">
    <property type="entry name" value="BPP1347 like domain"/>
    <property type="match status" value="1"/>
</dbReference>
<dbReference type="PATRIC" id="fig|658445.3.peg.3441"/>